<evidence type="ECO:0000256" key="9">
    <source>
        <dbReference type="SAM" id="MobiDB-lite"/>
    </source>
</evidence>
<dbReference type="GO" id="GO:0005524">
    <property type="term" value="F:ATP binding"/>
    <property type="evidence" value="ECO:0007669"/>
    <property type="project" value="UniProtKB-UniRule"/>
</dbReference>
<dbReference type="Pfam" id="PF01225">
    <property type="entry name" value="Mur_ligase"/>
    <property type="match status" value="1"/>
</dbReference>
<comment type="catalytic activity">
    <reaction evidence="7">
        <text>UDP-N-acetyl-alpha-D-muramoyl-L-alanyl-D-glutamate + meso-2,6-diaminopimelate + ATP = UDP-N-acetyl-alpha-D-muramoyl-L-alanyl-gamma-D-glutamyl-meso-2,6-diaminopimelate + ADP + phosphate + H(+)</text>
        <dbReference type="Rhea" id="RHEA:23676"/>
        <dbReference type="ChEBI" id="CHEBI:15378"/>
        <dbReference type="ChEBI" id="CHEBI:30616"/>
        <dbReference type="ChEBI" id="CHEBI:43474"/>
        <dbReference type="ChEBI" id="CHEBI:57791"/>
        <dbReference type="ChEBI" id="CHEBI:83900"/>
        <dbReference type="ChEBI" id="CHEBI:83905"/>
        <dbReference type="ChEBI" id="CHEBI:456216"/>
        <dbReference type="EC" id="6.3.2.13"/>
    </reaction>
</comment>
<dbReference type="GO" id="GO:0009252">
    <property type="term" value="P:peptidoglycan biosynthetic process"/>
    <property type="evidence" value="ECO:0007669"/>
    <property type="project" value="UniProtKB-UniRule"/>
</dbReference>
<dbReference type="NCBIfam" id="NF001126">
    <property type="entry name" value="PRK00139.1-4"/>
    <property type="match status" value="1"/>
</dbReference>
<dbReference type="Gene3D" id="3.40.1390.10">
    <property type="entry name" value="MurE/MurF, N-terminal domain"/>
    <property type="match status" value="1"/>
</dbReference>
<feature type="binding site" evidence="7">
    <location>
        <position position="377"/>
    </location>
    <ligand>
        <name>meso-2,6-diaminopimelate</name>
        <dbReference type="ChEBI" id="CHEBI:57791"/>
    </ligand>
</feature>
<evidence type="ECO:0000256" key="5">
    <source>
        <dbReference type="ARBA" id="ARBA00023306"/>
    </source>
</evidence>
<keyword evidence="14" id="KW-1185">Reference proteome</keyword>
<comment type="PTM">
    <text evidence="7">Carboxylation is probably crucial for Mg(2+) binding and, consequently, for the gamma-phosphate positioning of ATP.</text>
</comment>
<dbReference type="Pfam" id="PF02875">
    <property type="entry name" value="Mur_ligase_C"/>
    <property type="match status" value="1"/>
</dbReference>
<feature type="binding site" evidence="7">
    <location>
        <position position="25"/>
    </location>
    <ligand>
        <name>UDP-N-acetyl-alpha-D-muramoyl-L-alanyl-D-glutamate</name>
        <dbReference type="ChEBI" id="CHEBI:83900"/>
    </ligand>
</feature>
<feature type="binding site" evidence="7">
    <location>
        <position position="449"/>
    </location>
    <ligand>
        <name>meso-2,6-diaminopimelate</name>
        <dbReference type="ChEBI" id="CHEBI:57791"/>
    </ligand>
</feature>
<feature type="domain" description="Mur ligase central" evidence="12">
    <location>
        <begin position="102"/>
        <end position="304"/>
    </location>
</feature>
<dbReference type="Pfam" id="PF08245">
    <property type="entry name" value="Mur_ligase_M"/>
    <property type="match status" value="1"/>
</dbReference>
<evidence type="ECO:0000256" key="3">
    <source>
        <dbReference type="ARBA" id="ARBA00022960"/>
    </source>
</evidence>
<dbReference type="InterPro" id="IPR036565">
    <property type="entry name" value="Mur-like_cat_sf"/>
</dbReference>
<dbReference type="Gene3D" id="3.40.1190.10">
    <property type="entry name" value="Mur-like, catalytic domain"/>
    <property type="match status" value="1"/>
</dbReference>
<dbReference type="UniPathway" id="UPA00219"/>
<dbReference type="PANTHER" id="PTHR23135:SF4">
    <property type="entry name" value="UDP-N-ACETYLMURAMOYL-L-ALANYL-D-GLUTAMATE--2,6-DIAMINOPIMELATE LIGASE MURE HOMOLOG, CHLOROPLASTIC"/>
    <property type="match status" value="1"/>
</dbReference>
<feature type="binding site" evidence="7">
    <location>
        <begin position="104"/>
        <end position="110"/>
    </location>
    <ligand>
        <name>ATP</name>
        <dbReference type="ChEBI" id="CHEBI:30616"/>
    </ligand>
</feature>
<evidence type="ECO:0000256" key="4">
    <source>
        <dbReference type="ARBA" id="ARBA00022984"/>
    </source>
</evidence>
<feature type="domain" description="Mur ligase C-terminal" evidence="11">
    <location>
        <begin position="327"/>
        <end position="451"/>
    </location>
</feature>
<comment type="caution">
    <text evidence="13">The sequence shown here is derived from an EMBL/GenBank/DDBJ whole genome shotgun (WGS) entry which is preliminary data.</text>
</comment>
<comment type="subcellular location">
    <subcellularLocation>
        <location evidence="7 8">Cytoplasm</location>
    </subcellularLocation>
</comment>
<feature type="binding site" evidence="7">
    <location>
        <position position="173"/>
    </location>
    <ligand>
        <name>UDP-N-acetyl-alpha-D-muramoyl-L-alanyl-D-glutamate</name>
        <dbReference type="ChEBI" id="CHEBI:83900"/>
    </ligand>
</feature>
<dbReference type="SUPFAM" id="SSF53244">
    <property type="entry name" value="MurD-like peptide ligases, peptide-binding domain"/>
    <property type="match status" value="1"/>
</dbReference>
<dbReference type="NCBIfam" id="NF001124">
    <property type="entry name" value="PRK00139.1-2"/>
    <property type="match status" value="1"/>
</dbReference>
<comment type="similarity">
    <text evidence="1 7">Belongs to the MurCDEF family. MurE subfamily.</text>
</comment>
<keyword evidence="2 7" id="KW-0132">Cell division</keyword>
<dbReference type="PANTHER" id="PTHR23135">
    <property type="entry name" value="MUR LIGASE FAMILY MEMBER"/>
    <property type="match status" value="1"/>
</dbReference>
<gene>
    <name evidence="7" type="primary">murE</name>
    <name evidence="13" type="ORF">JDN41_14910</name>
</gene>
<dbReference type="NCBIfam" id="TIGR01085">
    <property type="entry name" value="murE"/>
    <property type="match status" value="1"/>
</dbReference>
<dbReference type="HAMAP" id="MF_00208">
    <property type="entry name" value="MurE"/>
    <property type="match status" value="1"/>
</dbReference>
<dbReference type="InterPro" id="IPR004101">
    <property type="entry name" value="Mur_ligase_C"/>
</dbReference>
<evidence type="ECO:0000256" key="1">
    <source>
        <dbReference type="ARBA" id="ARBA00005898"/>
    </source>
</evidence>
<dbReference type="Gene3D" id="3.90.190.20">
    <property type="entry name" value="Mur ligase, C-terminal domain"/>
    <property type="match status" value="1"/>
</dbReference>
<comment type="pathway">
    <text evidence="7 8">Cell wall biogenesis; peptidoglycan biosynthesis.</text>
</comment>
<evidence type="ECO:0000259" key="11">
    <source>
        <dbReference type="Pfam" id="PF02875"/>
    </source>
</evidence>
<dbReference type="AlphaFoldDB" id="A0A8I1KL06"/>
<evidence type="ECO:0000259" key="12">
    <source>
        <dbReference type="Pfam" id="PF08245"/>
    </source>
</evidence>
<dbReference type="Proteomes" id="UP000623250">
    <property type="component" value="Unassembled WGS sequence"/>
</dbReference>
<feature type="binding site" evidence="7">
    <location>
        <position position="179"/>
    </location>
    <ligand>
        <name>UDP-N-acetyl-alpha-D-muramoyl-L-alanyl-D-glutamate</name>
        <dbReference type="ChEBI" id="CHEBI:83900"/>
    </ligand>
</feature>
<sequence>MAARGPAADTSTAATPEISGLTADSRQVRPGMLFAALSGTKADGMAYAKAAEAAGAVAVLAGEAANAEGLSVALLRAAEPRRALALLAARFYRAQPDTIAAVTGTNGKTSVAAFLRQIWATAGHDAASLGTIGIITNAGERPLSHTTPDPVVLHKALADLANEGVTHLALEASSHGLDQHRLDGVRFSAGAFTNITRDHLDYHPTFEDYFNAKMRLFRDLLPSGAPAIIDADGDHADDVVGTARAKKLDVMTVGERGAALCLKGVERDGFRQRLSIIYRGRLFTVLLPLAGAFQVSNALVSAGLALGLGSSAGGVFEALETLRGAKGRLDYVGETSAGAPIFVDYAHTPDALVKALEALRPYVTGRLHVVFGCGGDRDRGKRPEMGRAATANADMVYVTDDNPRSEEPAAIRAAIMAAAPGATEIDGRAEAIATAVGNLERGDVLLVAGKGHETGQIVGTKVIPYSDHEAVAAALAAIGERRASHA</sequence>
<dbReference type="GO" id="GO:0071555">
    <property type="term" value="P:cell wall organization"/>
    <property type="evidence" value="ECO:0007669"/>
    <property type="project" value="UniProtKB-KW"/>
</dbReference>
<keyword evidence="5 7" id="KW-0131">Cell cycle</keyword>
<dbReference type="InterPro" id="IPR000713">
    <property type="entry name" value="Mur_ligase_N"/>
</dbReference>
<dbReference type="RefSeq" id="WP_037235521.1">
    <property type="nucleotide sequence ID" value="NZ_JAEMUK010000081.1"/>
</dbReference>
<dbReference type="InterPro" id="IPR035911">
    <property type="entry name" value="MurE/MurF_N"/>
</dbReference>
<feature type="binding site" evidence="7">
    <location>
        <position position="181"/>
    </location>
    <ligand>
        <name>UDP-N-acetyl-alpha-D-muramoyl-L-alanyl-D-glutamate</name>
        <dbReference type="ChEBI" id="CHEBI:83900"/>
    </ligand>
</feature>
<comment type="caution">
    <text evidence="7">Lacks conserved residue(s) required for the propagation of feature annotation.</text>
</comment>
<dbReference type="SUPFAM" id="SSF53623">
    <property type="entry name" value="MurD-like peptide ligases, catalytic domain"/>
    <property type="match status" value="1"/>
</dbReference>
<keyword evidence="7" id="KW-0963">Cytoplasm</keyword>
<keyword evidence="7" id="KW-0460">Magnesium</keyword>
<reference evidence="13 14" key="1">
    <citation type="submission" date="2020-12" db="EMBL/GenBank/DDBJ databases">
        <title>Revised draft genomes of Rhodomicrobium vannielii ATCC 17100 and Rhodomicrobium udaipurense JA643.</title>
        <authorList>
            <person name="Conners E.M."/>
            <person name="Davenport E.J."/>
            <person name="Bose A."/>
        </authorList>
    </citation>
    <scope>NUCLEOTIDE SEQUENCE [LARGE SCALE GENOMIC DNA]</scope>
    <source>
        <strain evidence="13 14">JA643</strain>
    </source>
</reference>
<protein>
    <recommendedName>
        <fullName evidence="7">UDP-N-acetylmuramoyl-L-alanyl-D-glutamate--2,6-diaminopimelate ligase</fullName>
        <ecNumber evidence="7">6.3.2.13</ecNumber>
    </recommendedName>
    <alternativeName>
        <fullName evidence="7">Meso-A2pm-adding enzyme</fullName>
    </alternativeName>
    <alternativeName>
        <fullName evidence="7">Meso-diaminopimelate-adding enzyme</fullName>
    </alternativeName>
    <alternativeName>
        <fullName evidence="7">UDP-MurNAc-L-Ala-D-Glu:meso-diaminopimelate ligase</fullName>
    </alternativeName>
    <alternativeName>
        <fullName evidence="7">UDP-MurNAc-tripeptide synthetase</fullName>
    </alternativeName>
    <alternativeName>
        <fullName evidence="7">UDP-N-acetylmuramyl-tripeptide synthetase</fullName>
    </alternativeName>
</protein>
<evidence type="ECO:0000256" key="6">
    <source>
        <dbReference type="ARBA" id="ARBA00023316"/>
    </source>
</evidence>
<dbReference type="GO" id="GO:0000287">
    <property type="term" value="F:magnesium ion binding"/>
    <property type="evidence" value="ECO:0007669"/>
    <property type="project" value="UniProtKB-UniRule"/>
</dbReference>
<dbReference type="SUPFAM" id="SSF63418">
    <property type="entry name" value="MurE/MurF N-terminal domain"/>
    <property type="match status" value="1"/>
</dbReference>
<feature type="region of interest" description="Disordered" evidence="9">
    <location>
        <begin position="1"/>
        <end position="21"/>
    </location>
</feature>
<evidence type="ECO:0000256" key="7">
    <source>
        <dbReference type="HAMAP-Rule" id="MF_00208"/>
    </source>
</evidence>
<dbReference type="InterPro" id="IPR013221">
    <property type="entry name" value="Mur_ligase_cen"/>
</dbReference>
<dbReference type="EMBL" id="JAEMUK010000081">
    <property type="protein sequence ID" value="MBJ7544841.1"/>
    <property type="molecule type" value="Genomic_DNA"/>
</dbReference>
<name>A0A8I1KL06_9HYPH</name>
<evidence type="ECO:0000256" key="2">
    <source>
        <dbReference type="ARBA" id="ARBA00022618"/>
    </source>
</evidence>
<keyword evidence="4 7" id="KW-0573">Peptidoglycan synthesis</keyword>
<feature type="binding site" evidence="7">
    <location>
        <position position="453"/>
    </location>
    <ligand>
        <name>meso-2,6-diaminopimelate</name>
        <dbReference type="ChEBI" id="CHEBI:57791"/>
    </ligand>
</feature>
<dbReference type="EC" id="6.3.2.13" evidence="7"/>
<keyword evidence="3 7" id="KW-0133">Cell shape</keyword>
<dbReference type="InterPro" id="IPR005761">
    <property type="entry name" value="UDP-N-AcMur-Glu-dNH2Pim_ligase"/>
</dbReference>
<proteinExistence type="inferred from homology"/>
<organism evidence="13 14">
    <name type="scientific">Rhodomicrobium udaipurense</name>
    <dbReference type="NCBI Taxonomy" id="1202716"/>
    <lineage>
        <taxon>Bacteria</taxon>
        <taxon>Pseudomonadati</taxon>
        <taxon>Pseudomonadota</taxon>
        <taxon>Alphaproteobacteria</taxon>
        <taxon>Hyphomicrobiales</taxon>
        <taxon>Hyphomicrobiaceae</taxon>
        <taxon>Rhodomicrobium</taxon>
    </lineage>
</organism>
<dbReference type="GO" id="GO:0008360">
    <property type="term" value="P:regulation of cell shape"/>
    <property type="evidence" value="ECO:0007669"/>
    <property type="project" value="UniProtKB-KW"/>
</dbReference>
<comment type="function">
    <text evidence="7">Catalyzes the addition of meso-diaminopimelic acid to the nucleotide precursor UDP-N-acetylmuramoyl-L-alanyl-D-glutamate (UMAG) in the biosynthesis of bacterial cell-wall peptidoglycan.</text>
</comment>
<dbReference type="InterPro" id="IPR036615">
    <property type="entry name" value="Mur_ligase_C_dom_sf"/>
</dbReference>
<feature type="binding site" evidence="7">
    <location>
        <begin position="146"/>
        <end position="147"/>
    </location>
    <ligand>
        <name>UDP-N-acetyl-alpha-D-muramoyl-L-alanyl-D-glutamate</name>
        <dbReference type="ChEBI" id="CHEBI:83900"/>
    </ligand>
</feature>
<feature type="modified residue" description="N6-carboxylysine" evidence="7">
    <location>
        <position position="213"/>
    </location>
</feature>
<keyword evidence="6 7" id="KW-0961">Cell wall biogenesis/degradation</keyword>
<dbReference type="GO" id="GO:0008765">
    <property type="term" value="F:UDP-N-acetylmuramoylalanyl-D-glutamate-2,6-diaminopimelate ligase activity"/>
    <property type="evidence" value="ECO:0007669"/>
    <property type="project" value="UniProtKB-UniRule"/>
</dbReference>
<keyword evidence="7 13" id="KW-0436">Ligase</keyword>
<feature type="domain" description="Mur ligase N-terminal catalytic" evidence="10">
    <location>
        <begin position="17"/>
        <end position="92"/>
    </location>
</feature>
<evidence type="ECO:0000259" key="10">
    <source>
        <dbReference type="Pfam" id="PF01225"/>
    </source>
</evidence>
<feature type="short sequence motif" description="Meso-diaminopimelate recognition motif" evidence="7">
    <location>
        <begin position="401"/>
        <end position="404"/>
    </location>
</feature>
<keyword evidence="7" id="KW-0067">ATP-binding</keyword>
<feature type="binding site" evidence="7">
    <location>
        <begin position="401"/>
        <end position="404"/>
    </location>
    <ligand>
        <name>meso-2,6-diaminopimelate</name>
        <dbReference type="ChEBI" id="CHEBI:57791"/>
    </ligand>
</feature>
<evidence type="ECO:0000313" key="14">
    <source>
        <dbReference type="Proteomes" id="UP000623250"/>
    </source>
</evidence>
<dbReference type="GO" id="GO:0005737">
    <property type="term" value="C:cytoplasm"/>
    <property type="evidence" value="ECO:0007669"/>
    <property type="project" value="UniProtKB-SubCell"/>
</dbReference>
<comment type="cofactor">
    <cofactor evidence="7">
        <name>Mg(2+)</name>
        <dbReference type="ChEBI" id="CHEBI:18420"/>
    </cofactor>
</comment>
<evidence type="ECO:0000313" key="13">
    <source>
        <dbReference type="EMBL" id="MBJ7544841.1"/>
    </source>
</evidence>
<dbReference type="GO" id="GO:0051301">
    <property type="term" value="P:cell division"/>
    <property type="evidence" value="ECO:0007669"/>
    <property type="project" value="UniProtKB-KW"/>
</dbReference>
<evidence type="ECO:0000256" key="8">
    <source>
        <dbReference type="RuleBase" id="RU004135"/>
    </source>
</evidence>
<keyword evidence="7" id="KW-0547">Nucleotide-binding</keyword>
<accession>A0A8I1KL06</accession>